<evidence type="ECO:0000256" key="2">
    <source>
        <dbReference type="ARBA" id="ARBA00022723"/>
    </source>
</evidence>
<evidence type="ECO:0000256" key="1">
    <source>
        <dbReference type="ARBA" id="ARBA00001947"/>
    </source>
</evidence>
<evidence type="ECO:0000256" key="4">
    <source>
        <dbReference type="ARBA" id="ARBA00022833"/>
    </source>
</evidence>
<dbReference type="RefSeq" id="WP_344042912.1">
    <property type="nucleotide sequence ID" value="NZ_BAAAKE010000038.1"/>
</dbReference>
<dbReference type="Proteomes" id="UP001595833">
    <property type="component" value="Unassembled WGS sequence"/>
</dbReference>
<gene>
    <name evidence="6" type="ORF">ACFPFM_09780</name>
</gene>
<dbReference type="InterPro" id="IPR024087">
    <property type="entry name" value="Creatininase-like_sf"/>
</dbReference>
<evidence type="ECO:0000313" key="6">
    <source>
        <dbReference type="EMBL" id="MFC5054045.1"/>
    </source>
</evidence>
<accession>A0ABV9XUS4</accession>
<dbReference type="Gene3D" id="3.40.50.10310">
    <property type="entry name" value="Creatininase"/>
    <property type="match status" value="1"/>
</dbReference>
<keyword evidence="4" id="KW-0862">Zinc</keyword>
<keyword evidence="7" id="KW-1185">Reference proteome</keyword>
<keyword evidence="3" id="KW-0378">Hydrolase</keyword>
<name>A0ABV9XUS4_9PSEU</name>
<dbReference type="PANTHER" id="PTHR35005:SF1">
    <property type="entry name" value="2-AMINO-5-FORMYLAMINO-6-RIBOSYLAMINOPYRIMIDIN-4(3H)-ONE 5'-MONOPHOSPHATE DEFORMYLASE"/>
    <property type="match status" value="1"/>
</dbReference>
<dbReference type="PANTHER" id="PTHR35005">
    <property type="entry name" value="3-DEHYDRO-SCYLLO-INOSOSE HYDROLASE"/>
    <property type="match status" value="1"/>
</dbReference>
<comment type="cofactor">
    <cofactor evidence="1">
        <name>Zn(2+)</name>
        <dbReference type="ChEBI" id="CHEBI:29105"/>
    </cofactor>
</comment>
<protein>
    <submittedName>
        <fullName evidence="6">Creatininase family protein</fullName>
    </submittedName>
</protein>
<evidence type="ECO:0000256" key="5">
    <source>
        <dbReference type="ARBA" id="ARBA00024029"/>
    </source>
</evidence>
<comment type="caution">
    <text evidence="6">The sequence shown here is derived from an EMBL/GenBank/DDBJ whole genome shotgun (WGS) entry which is preliminary data.</text>
</comment>
<dbReference type="Pfam" id="PF02633">
    <property type="entry name" value="Creatininase"/>
    <property type="match status" value="1"/>
</dbReference>
<sequence length="227" mass="23957">MFPPDTTEDARDRAATTAVLPIGSHEQHGPHLPLATDTIVAWEVARAVAAAHPVRLLPPVAISCSHEHAAWAGTVSVSARTLHAVVTDVADSLRRSGVPKLVLVNAHGGNYVLSNVVQEAEGMALFPNSKDWAEARARAGVVTSSHSDMHAGELETSILLHTHPELVRPGWESADHLAEDRRHLLSLGLAPYTDSGVVGRPSLASARKGEVVLAALVEAFGAHLAVL</sequence>
<dbReference type="InterPro" id="IPR003785">
    <property type="entry name" value="Creatininase/forma_Hydrolase"/>
</dbReference>
<keyword evidence="2" id="KW-0479">Metal-binding</keyword>
<evidence type="ECO:0000256" key="3">
    <source>
        <dbReference type="ARBA" id="ARBA00022801"/>
    </source>
</evidence>
<organism evidence="6 7">
    <name type="scientific">Saccharothrix xinjiangensis</name>
    <dbReference type="NCBI Taxonomy" id="204798"/>
    <lineage>
        <taxon>Bacteria</taxon>
        <taxon>Bacillati</taxon>
        <taxon>Actinomycetota</taxon>
        <taxon>Actinomycetes</taxon>
        <taxon>Pseudonocardiales</taxon>
        <taxon>Pseudonocardiaceae</taxon>
        <taxon>Saccharothrix</taxon>
    </lineage>
</organism>
<reference evidence="7" key="1">
    <citation type="journal article" date="2019" name="Int. J. Syst. Evol. Microbiol.">
        <title>The Global Catalogue of Microorganisms (GCM) 10K type strain sequencing project: providing services to taxonomists for standard genome sequencing and annotation.</title>
        <authorList>
            <consortium name="The Broad Institute Genomics Platform"/>
            <consortium name="The Broad Institute Genome Sequencing Center for Infectious Disease"/>
            <person name="Wu L."/>
            <person name="Ma J."/>
        </authorList>
    </citation>
    <scope>NUCLEOTIDE SEQUENCE [LARGE SCALE GENOMIC DNA]</scope>
    <source>
        <strain evidence="7">KCTC 12848</strain>
    </source>
</reference>
<proteinExistence type="inferred from homology"/>
<comment type="similarity">
    <text evidence="5">Belongs to the creatininase superfamily.</text>
</comment>
<dbReference type="EMBL" id="JBHSJB010000007">
    <property type="protein sequence ID" value="MFC5054045.1"/>
    <property type="molecule type" value="Genomic_DNA"/>
</dbReference>
<evidence type="ECO:0000313" key="7">
    <source>
        <dbReference type="Proteomes" id="UP001595833"/>
    </source>
</evidence>
<dbReference type="SUPFAM" id="SSF102215">
    <property type="entry name" value="Creatininase"/>
    <property type="match status" value="1"/>
</dbReference>